<evidence type="ECO:0000313" key="2">
    <source>
        <dbReference type="EMBL" id="MCF2500396.1"/>
    </source>
</evidence>
<dbReference type="NCBIfam" id="NF038404">
    <property type="entry name" value="perm_prefix_2"/>
    <property type="match status" value="1"/>
</dbReference>
<dbReference type="EMBL" id="JAKFFV010000011">
    <property type="protein sequence ID" value="MCF2500396.1"/>
    <property type="molecule type" value="Genomic_DNA"/>
</dbReference>
<name>A0A9X1U2B7_9BACT</name>
<gene>
    <name evidence="2" type="ORF">L0661_18895</name>
</gene>
<dbReference type="Proteomes" id="UP001139411">
    <property type="component" value="Unassembled WGS sequence"/>
</dbReference>
<comment type="caution">
    <text evidence="2">The sequence shown here is derived from an EMBL/GenBank/DDBJ whole genome shotgun (WGS) entry which is preliminary data.</text>
</comment>
<evidence type="ECO:0000313" key="3">
    <source>
        <dbReference type="Proteomes" id="UP001139411"/>
    </source>
</evidence>
<organism evidence="2 3">
    <name type="scientific">Dyadobacter chenhuakuii</name>
    <dbReference type="NCBI Taxonomy" id="2909339"/>
    <lineage>
        <taxon>Bacteria</taxon>
        <taxon>Pseudomonadati</taxon>
        <taxon>Bacteroidota</taxon>
        <taxon>Cytophagia</taxon>
        <taxon>Cytophagales</taxon>
        <taxon>Spirosomataceae</taxon>
        <taxon>Dyadobacter</taxon>
    </lineage>
</organism>
<sequence length="205" mass="23517">MSASKPASKIPPRWATWLLQLFCPAHLANEMEGDLYELFQQRIQAIGLREARRRYVMDVFSLLRPSLMRDKSTQYPNPSHTDMLQNYMKIGFRNLAKNRTYSGINIVGLSIGMTTAILIGLWMSDELSYNKYHQHYDRIARPGNDILPAGDTHRILSHARLAATIHLSNSIILVDFCSSHCRRFYHHPRHSQFSGGEGCHFESGE</sequence>
<dbReference type="RefSeq" id="WP_235178781.1">
    <property type="nucleotide sequence ID" value="NZ_JAKFFV010000011.1"/>
</dbReference>
<protein>
    <submittedName>
        <fullName evidence="2">Permease prefix domain 2-containing transporter</fullName>
    </submittedName>
</protein>
<keyword evidence="1" id="KW-0812">Transmembrane</keyword>
<keyword evidence="1" id="KW-0472">Membrane</keyword>
<accession>A0A9X1U2B7</accession>
<proteinExistence type="predicted"/>
<feature type="transmembrane region" description="Helical" evidence="1">
    <location>
        <begin position="103"/>
        <end position="123"/>
    </location>
</feature>
<reference evidence="2" key="1">
    <citation type="submission" date="2022-01" db="EMBL/GenBank/DDBJ databases">
        <title>Novel species in genus Dyadobacter.</title>
        <authorList>
            <person name="Ma C."/>
        </authorList>
    </citation>
    <scope>NUCLEOTIDE SEQUENCE</scope>
    <source>
        <strain evidence="2">CY357</strain>
    </source>
</reference>
<dbReference type="InterPro" id="IPR047699">
    <property type="entry name" value="Permease_put_prefix"/>
</dbReference>
<dbReference type="AlphaFoldDB" id="A0A9X1U2B7"/>
<evidence type="ECO:0000256" key="1">
    <source>
        <dbReference type="SAM" id="Phobius"/>
    </source>
</evidence>
<keyword evidence="1" id="KW-1133">Transmembrane helix</keyword>